<dbReference type="Proteomes" id="UP000812277">
    <property type="component" value="Unassembled WGS sequence"/>
</dbReference>
<protein>
    <submittedName>
        <fullName evidence="1">Uncharacterized protein</fullName>
    </submittedName>
</protein>
<evidence type="ECO:0000313" key="1">
    <source>
        <dbReference type="EMBL" id="MBW7477149.1"/>
    </source>
</evidence>
<comment type="caution">
    <text evidence="1">The sequence shown here is derived from an EMBL/GenBank/DDBJ whole genome shotgun (WGS) entry which is preliminary data.</text>
</comment>
<evidence type="ECO:0000313" key="2">
    <source>
        <dbReference type="Proteomes" id="UP000812277"/>
    </source>
</evidence>
<sequence>MGAADESGRDRLMPMLEGLLTGTDSDFAALALHNPMNRHMKWSTIAGSRNGKILQMKITPGVGPAGMALRLGIEYRSRSARNDIEVLAEGDSHQREALRHGSLSGGGVDPDCPVMLAERLITAAAYPLPGAGTAIMGGILLLGRRSDRPFSSAESAAVRAVLSTAWNGMTIDHSSPMIEPDRSIDGKSLL</sequence>
<keyword evidence="2" id="KW-1185">Reference proteome</keyword>
<proteinExistence type="predicted"/>
<name>A0ABS7DB40_9BACL</name>
<gene>
    <name evidence="1" type="ORF">K0T92_20750</name>
</gene>
<dbReference type="RefSeq" id="WP_219874394.1">
    <property type="nucleotide sequence ID" value="NZ_JAHZIJ010000020.1"/>
</dbReference>
<dbReference type="InterPro" id="IPR029016">
    <property type="entry name" value="GAF-like_dom_sf"/>
</dbReference>
<reference evidence="1 2" key="1">
    <citation type="submission" date="2021-07" db="EMBL/GenBank/DDBJ databases">
        <title>Paenibacillus radiodurans sp. nov., isolated from the southeastern edge of Tengger Desert.</title>
        <authorList>
            <person name="Zhang G."/>
        </authorList>
    </citation>
    <scope>NUCLEOTIDE SEQUENCE [LARGE SCALE GENOMIC DNA]</scope>
    <source>
        <strain evidence="1 2">DT7-4</strain>
    </source>
</reference>
<dbReference type="Gene3D" id="3.30.450.40">
    <property type="match status" value="1"/>
</dbReference>
<dbReference type="EMBL" id="JAHZIJ010000020">
    <property type="protein sequence ID" value="MBW7477149.1"/>
    <property type="molecule type" value="Genomic_DNA"/>
</dbReference>
<organism evidence="1 2">
    <name type="scientific">Paenibacillus oenotherae</name>
    <dbReference type="NCBI Taxonomy" id="1435645"/>
    <lineage>
        <taxon>Bacteria</taxon>
        <taxon>Bacillati</taxon>
        <taxon>Bacillota</taxon>
        <taxon>Bacilli</taxon>
        <taxon>Bacillales</taxon>
        <taxon>Paenibacillaceae</taxon>
        <taxon>Paenibacillus</taxon>
    </lineage>
</organism>
<accession>A0ABS7DB40</accession>